<accession>A0AAN1XUH7</accession>
<evidence type="ECO:0000313" key="3">
    <source>
        <dbReference type="EMBL" id="BDE05259.1"/>
    </source>
</evidence>
<dbReference type="KEGG" id="vab:WPS_05350"/>
<sequence length="213" mass="22739">MHDNAVAALAIFCIFGLPVAAWIVVRAMRFVERMEMIKRGIVPPPDGAFGRGRAYREWARQQQQQGPWAGAPWQQPGVTPPPVPPPVAASYGDDDAQTQLYKGIRLALIGFAILIGLSFIGGTPLTAEFHGGPWLLGGLIPMFVGVAQIIIALLSGAQLPNVQSRPTFVPPPSAGPPPPGSPPPGPTTVSGPWEQPGRRFEELSKPIQPPDVR</sequence>
<feature type="compositionally biased region" description="Pro residues" evidence="1">
    <location>
        <begin position="78"/>
        <end position="87"/>
    </location>
</feature>
<gene>
    <name evidence="3" type="ORF">WPS_05350</name>
</gene>
<feature type="region of interest" description="Disordered" evidence="1">
    <location>
        <begin position="164"/>
        <end position="213"/>
    </location>
</feature>
<evidence type="ECO:0000313" key="4">
    <source>
        <dbReference type="Proteomes" id="UP001317532"/>
    </source>
</evidence>
<feature type="transmembrane region" description="Helical" evidence="2">
    <location>
        <begin position="133"/>
        <end position="155"/>
    </location>
</feature>
<dbReference type="EMBL" id="AP025523">
    <property type="protein sequence ID" value="BDE05259.1"/>
    <property type="molecule type" value="Genomic_DNA"/>
</dbReference>
<dbReference type="AlphaFoldDB" id="A0AAN1XUH7"/>
<feature type="region of interest" description="Disordered" evidence="1">
    <location>
        <begin position="66"/>
        <end position="91"/>
    </location>
</feature>
<protein>
    <submittedName>
        <fullName evidence="3">Uncharacterized protein</fullName>
    </submittedName>
</protein>
<dbReference type="RefSeq" id="WP_317996317.1">
    <property type="nucleotide sequence ID" value="NZ_AP025523.1"/>
</dbReference>
<evidence type="ECO:0000256" key="2">
    <source>
        <dbReference type="SAM" id="Phobius"/>
    </source>
</evidence>
<evidence type="ECO:0000256" key="1">
    <source>
        <dbReference type="SAM" id="MobiDB-lite"/>
    </source>
</evidence>
<proteinExistence type="predicted"/>
<keyword evidence="2" id="KW-0812">Transmembrane</keyword>
<feature type="compositionally biased region" description="Low complexity" evidence="1">
    <location>
        <begin position="66"/>
        <end position="77"/>
    </location>
</feature>
<organism evidence="3 4">
    <name type="scientific">Vulcanimicrobium alpinum</name>
    <dbReference type="NCBI Taxonomy" id="3016050"/>
    <lineage>
        <taxon>Bacteria</taxon>
        <taxon>Bacillati</taxon>
        <taxon>Vulcanimicrobiota</taxon>
        <taxon>Vulcanimicrobiia</taxon>
        <taxon>Vulcanimicrobiales</taxon>
        <taxon>Vulcanimicrobiaceae</taxon>
        <taxon>Vulcanimicrobium</taxon>
    </lineage>
</organism>
<feature type="transmembrane region" description="Helical" evidence="2">
    <location>
        <begin position="106"/>
        <end position="127"/>
    </location>
</feature>
<feature type="transmembrane region" description="Helical" evidence="2">
    <location>
        <begin position="6"/>
        <end position="25"/>
    </location>
</feature>
<keyword evidence="4" id="KW-1185">Reference proteome</keyword>
<keyword evidence="2" id="KW-1133">Transmembrane helix</keyword>
<keyword evidence="2" id="KW-0472">Membrane</keyword>
<dbReference type="Proteomes" id="UP001317532">
    <property type="component" value="Chromosome"/>
</dbReference>
<name>A0AAN1XUH7_UNVUL</name>
<reference evidence="3 4" key="1">
    <citation type="journal article" date="2022" name="ISME Commun">
        <title>Vulcanimicrobium alpinus gen. nov. sp. nov., the first cultivated representative of the candidate phylum 'Eremiobacterota', is a metabolically versatile aerobic anoxygenic phototroph.</title>
        <authorList>
            <person name="Yabe S."/>
            <person name="Muto K."/>
            <person name="Abe K."/>
            <person name="Yokota A."/>
            <person name="Staudigel H."/>
            <person name="Tebo B.M."/>
        </authorList>
    </citation>
    <scope>NUCLEOTIDE SEQUENCE [LARGE SCALE GENOMIC DNA]</scope>
    <source>
        <strain evidence="3 4">WC8-2</strain>
    </source>
</reference>
<feature type="compositionally biased region" description="Pro residues" evidence="1">
    <location>
        <begin position="168"/>
        <end position="186"/>
    </location>
</feature>